<dbReference type="KEGG" id="tva:5467735"/>
<evidence type="ECO:0000256" key="1">
    <source>
        <dbReference type="ARBA" id="ARBA00004167"/>
    </source>
</evidence>
<dbReference type="CDD" id="cd15841">
    <property type="entry name" value="SNARE_Qc"/>
    <property type="match status" value="1"/>
</dbReference>
<keyword evidence="4 6" id="KW-1133">Transmembrane helix</keyword>
<dbReference type="EMBL" id="DS113185">
    <property type="protein sequence ID" value="EAY22181.1"/>
    <property type="molecule type" value="Genomic_DNA"/>
</dbReference>
<dbReference type="GO" id="GO:0016020">
    <property type="term" value="C:membrane"/>
    <property type="evidence" value="ECO:0007669"/>
    <property type="project" value="UniProtKB-SubCell"/>
</dbReference>
<dbReference type="Gene3D" id="1.20.5.110">
    <property type="match status" value="1"/>
</dbReference>
<keyword evidence="3 6" id="KW-0812">Transmembrane</keyword>
<dbReference type="SUPFAM" id="SSF58038">
    <property type="entry name" value="SNARE fusion complex"/>
    <property type="match status" value="1"/>
</dbReference>
<dbReference type="VEuPathDB" id="TrichDB:TVAG_093550"/>
<comment type="subcellular location">
    <subcellularLocation>
        <location evidence="1">Membrane</location>
        <topology evidence="1">Single-pass membrane protein</topology>
    </subcellularLocation>
</comment>
<name>A2DBH8_TRIV3</name>
<protein>
    <submittedName>
        <fullName evidence="8">SNARE domain containing protein</fullName>
    </submittedName>
</protein>
<keyword evidence="5 6" id="KW-0472">Membrane</keyword>
<evidence type="ECO:0000256" key="5">
    <source>
        <dbReference type="ARBA" id="ARBA00023136"/>
    </source>
</evidence>
<evidence type="ECO:0000256" key="4">
    <source>
        <dbReference type="ARBA" id="ARBA00022989"/>
    </source>
</evidence>
<accession>A2DBH8</accession>
<reference evidence="8" key="2">
    <citation type="journal article" date="2007" name="Science">
        <title>Draft genome sequence of the sexually transmitted pathogen Trichomonas vaginalis.</title>
        <authorList>
            <person name="Carlton J.M."/>
            <person name="Hirt R.P."/>
            <person name="Silva J.C."/>
            <person name="Delcher A.L."/>
            <person name="Schatz M."/>
            <person name="Zhao Q."/>
            <person name="Wortman J.R."/>
            <person name="Bidwell S.L."/>
            <person name="Alsmark U.C.M."/>
            <person name="Besteiro S."/>
            <person name="Sicheritz-Ponten T."/>
            <person name="Noel C.J."/>
            <person name="Dacks J.B."/>
            <person name="Foster P.G."/>
            <person name="Simillion C."/>
            <person name="Van de Peer Y."/>
            <person name="Miranda-Saavedra D."/>
            <person name="Barton G.J."/>
            <person name="Westrop G.D."/>
            <person name="Mueller S."/>
            <person name="Dessi D."/>
            <person name="Fiori P.L."/>
            <person name="Ren Q."/>
            <person name="Paulsen I."/>
            <person name="Zhang H."/>
            <person name="Bastida-Corcuera F.D."/>
            <person name="Simoes-Barbosa A."/>
            <person name="Brown M.T."/>
            <person name="Hayes R.D."/>
            <person name="Mukherjee M."/>
            <person name="Okumura C.Y."/>
            <person name="Schneider R."/>
            <person name="Smith A.J."/>
            <person name="Vanacova S."/>
            <person name="Villalvazo M."/>
            <person name="Haas B.J."/>
            <person name="Pertea M."/>
            <person name="Feldblyum T.V."/>
            <person name="Utterback T.R."/>
            <person name="Shu C.L."/>
            <person name="Osoegawa K."/>
            <person name="de Jong P.J."/>
            <person name="Hrdy I."/>
            <person name="Horvathova L."/>
            <person name="Zubacova Z."/>
            <person name="Dolezal P."/>
            <person name="Malik S.B."/>
            <person name="Logsdon J.M. Jr."/>
            <person name="Henze K."/>
            <person name="Gupta A."/>
            <person name="Wang C.C."/>
            <person name="Dunne R.L."/>
            <person name="Upcroft J.A."/>
            <person name="Upcroft P."/>
            <person name="White O."/>
            <person name="Salzberg S.L."/>
            <person name="Tang P."/>
            <person name="Chiu C.-H."/>
            <person name="Lee Y.-S."/>
            <person name="Embley T.M."/>
            <person name="Coombs G.H."/>
            <person name="Mottram J.C."/>
            <person name="Tachezy J."/>
            <person name="Fraser-Liggett C.M."/>
            <person name="Johnson P.J."/>
        </authorList>
    </citation>
    <scope>NUCLEOTIDE SEQUENCE [LARGE SCALE GENOMIC DNA]</scope>
    <source>
        <strain evidence="8">G3</strain>
    </source>
</reference>
<dbReference type="Proteomes" id="UP000001542">
    <property type="component" value="Unassembled WGS sequence"/>
</dbReference>
<dbReference type="SMR" id="A2DBH8"/>
<evidence type="ECO:0000259" key="7">
    <source>
        <dbReference type="PROSITE" id="PS50192"/>
    </source>
</evidence>
<keyword evidence="9" id="KW-1185">Reference proteome</keyword>
<feature type="transmembrane region" description="Helical" evidence="6">
    <location>
        <begin position="78"/>
        <end position="97"/>
    </location>
</feature>
<dbReference type="InParanoid" id="A2DBH8"/>
<dbReference type="AlphaFoldDB" id="A2DBH8"/>
<dbReference type="VEuPathDB" id="TrichDB:TVAGG3_0382240"/>
<dbReference type="GO" id="GO:0005737">
    <property type="term" value="C:cytoplasm"/>
    <property type="evidence" value="ECO:0007669"/>
    <property type="project" value="UniProtKB-ARBA"/>
</dbReference>
<evidence type="ECO:0000256" key="6">
    <source>
        <dbReference type="SAM" id="Phobius"/>
    </source>
</evidence>
<dbReference type="PANTHER" id="PTHR12791">
    <property type="entry name" value="GOLGI SNARE BET1-RELATED"/>
    <property type="match status" value="1"/>
</dbReference>
<gene>
    <name evidence="8" type="ORF">TVAG_093550</name>
</gene>
<dbReference type="InterPro" id="IPR000727">
    <property type="entry name" value="T_SNARE_dom"/>
</dbReference>
<dbReference type="PROSITE" id="PS50192">
    <property type="entry name" value="T_SNARE"/>
    <property type="match status" value="1"/>
</dbReference>
<evidence type="ECO:0000256" key="2">
    <source>
        <dbReference type="ARBA" id="ARBA00022448"/>
    </source>
</evidence>
<reference evidence="8" key="1">
    <citation type="submission" date="2006-10" db="EMBL/GenBank/DDBJ databases">
        <authorList>
            <person name="Amadeo P."/>
            <person name="Zhao Q."/>
            <person name="Wortman J."/>
            <person name="Fraser-Liggett C."/>
            <person name="Carlton J."/>
        </authorList>
    </citation>
    <scope>NUCLEOTIDE SEQUENCE</scope>
    <source>
        <strain evidence="8">G3</strain>
    </source>
</reference>
<proteinExistence type="predicted"/>
<feature type="domain" description="T-SNARE coiled-coil homology" evidence="7">
    <location>
        <begin position="9"/>
        <end position="71"/>
    </location>
</feature>
<evidence type="ECO:0000313" key="9">
    <source>
        <dbReference type="Proteomes" id="UP000001542"/>
    </source>
</evidence>
<dbReference type="RefSeq" id="XP_001583167.1">
    <property type="nucleotide sequence ID" value="XM_001583117.1"/>
</dbReference>
<dbReference type="GO" id="GO:0012505">
    <property type="term" value="C:endomembrane system"/>
    <property type="evidence" value="ECO:0007669"/>
    <property type="project" value="UniProtKB-ARBA"/>
</dbReference>
<dbReference type="OrthoDB" id="546861at2759"/>
<evidence type="ECO:0000256" key="3">
    <source>
        <dbReference type="ARBA" id="ARBA00022692"/>
    </source>
</evidence>
<sequence length="98" mass="11335">MDEEFQRLQMQREQQEANLNMIVQQTGEVKQITIMIGDELENQNKMLLDVDNKMDTVQDKIKKNIEAMEKLTQSSNGPLILICVILTLVLIGLLYWAL</sequence>
<organism evidence="8 9">
    <name type="scientific">Trichomonas vaginalis (strain ATCC PRA-98 / G3)</name>
    <dbReference type="NCBI Taxonomy" id="412133"/>
    <lineage>
        <taxon>Eukaryota</taxon>
        <taxon>Metamonada</taxon>
        <taxon>Parabasalia</taxon>
        <taxon>Trichomonadida</taxon>
        <taxon>Trichomonadidae</taxon>
        <taxon>Trichomonas</taxon>
    </lineage>
</organism>
<evidence type="ECO:0000313" key="8">
    <source>
        <dbReference type="EMBL" id="EAY22181.1"/>
    </source>
</evidence>
<keyword evidence="2" id="KW-0813">Transport</keyword>